<evidence type="ECO:0000256" key="1">
    <source>
        <dbReference type="SAM" id="Phobius"/>
    </source>
</evidence>
<evidence type="ECO:0000313" key="3">
    <source>
        <dbReference type="Proteomes" id="UP001139450"/>
    </source>
</evidence>
<sequence>MHKLVYVKIIFVLAGILFVARPFMGFKAHHQLRRAKHTLIIVKAFVQARPEYLEEAESYKTELRKALSEPLLKLAFTIGCLWVLCRMADQLLQVRRLYHKRLLPAIAAKGRNTYLLTGKFSI</sequence>
<dbReference type="Proteomes" id="UP001139450">
    <property type="component" value="Unassembled WGS sequence"/>
</dbReference>
<evidence type="ECO:0000313" key="2">
    <source>
        <dbReference type="EMBL" id="MCJ8208501.1"/>
    </source>
</evidence>
<proteinExistence type="predicted"/>
<comment type="caution">
    <text evidence="2">The sequence shown here is derived from an EMBL/GenBank/DDBJ whole genome shotgun (WGS) entry which is preliminary data.</text>
</comment>
<feature type="transmembrane region" description="Helical" evidence="1">
    <location>
        <begin position="6"/>
        <end position="24"/>
    </location>
</feature>
<name>A0A9X2B7M7_9SPHI</name>
<gene>
    <name evidence="2" type="ORF">MUY27_02190</name>
</gene>
<dbReference type="AlphaFoldDB" id="A0A9X2B7M7"/>
<keyword evidence="1" id="KW-0812">Transmembrane</keyword>
<keyword evidence="3" id="KW-1185">Reference proteome</keyword>
<accession>A0A9X2B7M7</accession>
<organism evidence="2 3">
    <name type="scientific">Mucilaginibacter straminoryzae</name>
    <dbReference type="NCBI Taxonomy" id="2932774"/>
    <lineage>
        <taxon>Bacteria</taxon>
        <taxon>Pseudomonadati</taxon>
        <taxon>Bacteroidota</taxon>
        <taxon>Sphingobacteriia</taxon>
        <taxon>Sphingobacteriales</taxon>
        <taxon>Sphingobacteriaceae</taxon>
        <taxon>Mucilaginibacter</taxon>
    </lineage>
</organism>
<dbReference type="EMBL" id="JALJEJ010000001">
    <property type="protein sequence ID" value="MCJ8208501.1"/>
    <property type="molecule type" value="Genomic_DNA"/>
</dbReference>
<dbReference type="RefSeq" id="WP_245128330.1">
    <property type="nucleotide sequence ID" value="NZ_JALJEJ010000001.1"/>
</dbReference>
<protein>
    <submittedName>
        <fullName evidence="2">Uncharacterized protein</fullName>
    </submittedName>
</protein>
<keyword evidence="1" id="KW-0472">Membrane</keyword>
<reference evidence="2" key="1">
    <citation type="submission" date="2022-04" db="EMBL/GenBank/DDBJ databases">
        <title>Mucilaginibacter sp. RS28 isolated from freshwater.</title>
        <authorList>
            <person name="Ko S.-R."/>
        </authorList>
    </citation>
    <scope>NUCLEOTIDE SEQUENCE</scope>
    <source>
        <strain evidence="2">RS28</strain>
    </source>
</reference>
<keyword evidence="1" id="KW-1133">Transmembrane helix</keyword>